<evidence type="ECO:0000313" key="2">
    <source>
        <dbReference type="Proteomes" id="UP000185766"/>
    </source>
</evidence>
<reference evidence="1 2" key="1">
    <citation type="submission" date="2016-10" db="EMBL/GenBank/DDBJ databases">
        <authorList>
            <person name="de Groot N.N."/>
        </authorList>
    </citation>
    <scope>NUCLEOTIDE SEQUENCE [LARGE SCALE GENOMIC DNA]</scope>
    <source>
        <strain evidence="1 2">JCM 19513</strain>
    </source>
</reference>
<organism evidence="1 2">
    <name type="scientific">Atopomonas hussainii</name>
    <dbReference type="NCBI Taxonomy" id="1429083"/>
    <lineage>
        <taxon>Bacteria</taxon>
        <taxon>Pseudomonadati</taxon>
        <taxon>Pseudomonadota</taxon>
        <taxon>Gammaproteobacteria</taxon>
        <taxon>Pseudomonadales</taxon>
        <taxon>Pseudomonadaceae</taxon>
        <taxon>Atopomonas</taxon>
    </lineage>
</organism>
<dbReference type="RefSeq" id="WP_074869781.1">
    <property type="nucleotide sequence ID" value="NZ_FOAS01000014.1"/>
</dbReference>
<dbReference type="EMBL" id="FOAS01000014">
    <property type="protein sequence ID" value="SEL58278.1"/>
    <property type="molecule type" value="Genomic_DNA"/>
</dbReference>
<dbReference type="AlphaFoldDB" id="A0A1H7RE86"/>
<sequence>MFNCTSKEYVAKGHYRVDIDAKQGGYFPRVDFMSVGTFKRRFNLPDSQDVQRNVLEGELLARKLALWHEGQAETQGVSKLKLFTVDDLKAHYRHLLNPK</sequence>
<gene>
    <name evidence="1" type="ORF">SAMN05216214_114105</name>
</gene>
<proteinExistence type="predicted"/>
<protein>
    <submittedName>
        <fullName evidence="1">Uncharacterized protein</fullName>
    </submittedName>
</protein>
<evidence type="ECO:0000313" key="1">
    <source>
        <dbReference type="EMBL" id="SEL58278.1"/>
    </source>
</evidence>
<keyword evidence="2" id="KW-1185">Reference proteome</keyword>
<name>A0A1H7RE86_9GAMM</name>
<accession>A0A1H7RE86</accession>
<dbReference type="Proteomes" id="UP000185766">
    <property type="component" value="Unassembled WGS sequence"/>
</dbReference>